<evidence type="ECO:0000256" key="2">
    <source>
        <dbReference type="ARBA" id="ARBA00022801"/>
    </source>
</evidence>
<gene>
    <name evidence="5" type="ORF">MNEG_6331</name>
</gene>
<dbReference type="SUPFAM" id="SSF56219">
    <property type="entry name" value="DNase I-like"/>
    <property type="match status" value="1"/>
</dbReference>
<feature type="compositionally biased region" description="Low complexity" evidence="3">
    <location>
        <begin position="267"/>
        <end position="280"/>
    </location>
</feature>
<dbReference type="Proteomes" id="UP000054498">
    <property type="component" value="Unassembled WGS sequence"/>
</dbReference>
<dbReference type="InterPro" id="IPR050410">
    <property type="entry name" value="CCR4/nocturin_mRNA_transcr"/>
</dbReference>
<evidence type="ECO:0000313" key="6">
    <source>
        <dbReference type="Proteomes" id="UP000054498"/>
    </source>
</evidence>
<dbReference type="EC" id="3.1.13.4" evidence="5"/>
<dbReference type="AlphaFoldDB" id="A0A0D2MES6"/>
<dbReference type="OrthoDB" id="2866996at2759"/>
<feature type="domain" description="Endonuclease/exonuclease/phosphatase" evidence="4">
    <location>
        <begin position="1"/>
        <end position="351"/>
    </location>
</feature>
<protein>
    <submittedName>
        <fullName evidence="5">Putative Nocturnin</fullName>
        <ecNumber evidence="5">3.1.13.4</ecNumber>
    </submittedName>
</protein>
<organism evidence="5 6">
    <name type="scientific">Monoraphidium neglectum</name>
    <dbReference type="NCBI Taxonomy" id="145388"/>
    <lineage>
        <taxon>Eukaryota</taxon>
        <taxon>Viridiplantae</taxon>
        <taxon>Chlorophyta</taxon>
        <taxon>core chlorophytes</taxon>
        <taxon>Chlorophyceae</taxon>
        <taxon>CS clade</taxon>
        <taxon>Sphaeropleales</taxon>
        <taxon>Selenastraceae</taxon>
        <taxon>Monoraphidium</taxon>
    </lineage>
</organism>
<dbReference type="GeneID" id="25739207"/>
<dbReference type="InterPro" id="IPR036691">
    <property type="entry name" value="Endo/exonu/phosph_ase_sf"/>
</dbReference>
<evidence type="ECO:0000313" key="5">
    <source>
        <dbReference type="EMBL" id="KIZ01630.1"/>
    </source>
</evidence>
<keyword evidence="6" id="KW-1185">Reference proteome</keyword>
<dbReference type="GO" id="GO:0004535">
    <property type="term" value="F:poly(A)-specific ribonuclease activity"/>
    <property type="evidence" value="ECO:0007669"/>
    <property type="project" value="UniProtKB-EC"/>
</dbReference>
<dbReference type="GO" id="GO:0006139">
    <property type="term" value="P:nucleobase-containing compound metabolic process"/>
    <property type="evidence" value="ECO:0007669"/>
    <property type="project" value="UniProtKB-ARBA"/>
</dbReference>
<dbReference type="PANTHER" id="PTHR12121:SF45">
    <property type="entry name" value="NOCTURNIN"/>
    <property type="match status" value="1"/>
</dbReference>
<evidence type="ECO:0000256" key="1">
    <source>
        <dbReference type="ARBA" id="ARBA00010774"/>
    </source>
</evidence>
<feature type="compositionally biased region" description="Basic and acidic residues" evidence="3">
    <location>
        <begin position="281"/>
        <end position="291"/>
    </location>
</feature>
<dbReference type="STRING" id="145388.A0A0D2MES6"/>
<dbReference type="KEGG" id="mng:MNEG_6331"/>
<dbReference type="InterPro" id="IPR005135">
    <property type="entry name" value="Endo/exonuclease/phosphatase"/>
</dbReference>
<sequence length="362" mass="38957">MSFNILADGLAQNGDFVNAPPEVLAWEYRLPRIIEEVAEGRCDLVCLQEANHYDEIAAALGQQGLVGTFLPKRPSPTERFGAPPDGCALFYRASRLSPASPDGAPRGTPYAQPGGGGPMTQGFVAATLRDRESGRLVVVAATHLKAKDGGPNDETRRAQAQQLLDHVAQARDAAATGGGGGGGPAVLVMGDFNATRGSPACQVMERHPTLQLQSVWDVPWAADLGKLGSSGGSSGQHGNGTVVCTGPGSGADGCIRDGQQQHHHHNCQQQPQEQPQQQQQQEHEHEQQREEAVEEQEFSTWKFRPNGEARRIIDHLYFSPQQLAPMARWRMLRAAEIGAGGLPCAAYPSDHMALMTQLEWLT</sequence>
<evidence type="ECO:0000259" key="4">
    <source>
        <dbReference type="Pfam" id="PF03372"/>
    </source>
</evidence>
<accession>A0A0D2MES6</accession>
<evidence type="ECO:0000256" key="3">
    <source>
        <dbReference type="SAM" id="MobiDB-lite"/>
    </source>
</evidence>
<dbReference type="Gene3D" id="3.60.10.10">
    <property type="entry name" value="Endonuclease/exonuclease/phosphatase"/>
    <property type="match status" value="1"/>
</dbReference>
<dbReference type="Pfam" id="PF03372">
    <property type="entry name" value="Exo_endo_phos"/>
    <property type="match status" value="1"/>
</dbReference>
<name>A0A0D2MES6_9CHLO</name>
<comment type="similarity">
    <text evidence="1">Belongs to the CCR4/nocturin family.</text>
</comment>
<reference evidence="5 6" key="1">
    <citation type="journal article" date="2013" name="BMC Genomics">
        <title>Reconstruction of the lipid metabolism for the microalga Monoraphidium neglectum from its genome sequence reveals characteristics suitable for biofuel production.</title>
        <authorList>
            <person name="Bogen C."/>
            <person name="Al-Dilaimi A."/>
            <person name="Albersmeier A."/>
            <person name="Wichmann J."/>
            <person name="Grundmann M."/>
            <person name="Rupp O."/>
            <person name="Lauersen K.J."/>
            <person name="Blifernez-Klassen O."/>
            <person name="Kalinowski J."/>
            <person name="Goesmann A."/>
            <person name="Mussgnug J.H."/>
            <person name="Kruse O."/>
        </authorList>
    </citation>
    <scope>NUCLEOTIDE SEQUENCE [LARGE SCALE GENOMIC DNA]</scope>
    <source>
        <strain evidence="5 6">SAG 48.87</strain>
    </source>
</reference>
<keyword evidence="2 5" id="KW-0378">Hydrolase</keyword>
<dbReference type="EMBL" id="KK101237">
    <property type="protein sequence ID" value="KIZ01630.1"/>
    <property type="molecule type" value="Genomic_DNA"/>
</dbReference>
<dbReference type="RefSeq" id="XP_013900649.1">
    <property type="nucleotide sequence ID" value="XM_014045195.1"/>
</dbReference>
<feature type="region of interest" description="Disordered" evidence="3">
    <location>
        <begin position="253"/>
        <end position="299"/>
    </location>
</feature>
<proteinExistence type="inferred from homology"/>
<dbReference type="PANTHER" id="PTHR12121">
    <property type="entry name" value="CARBON CATABOLITE REPRESSOR PROTEIN 4"/>
    <property type="match status" value="1"/>
</dbReference>